<dbReference type="SUPFAM" id="SSF52540">
    <property type="entry name" value="P-loop containing nucleoside triphosphate hydrolases"/>
    <property type="match status" value="1"/>
</dbReference>
<sequence length="940" mass="108871">MKKFLELVAEDLLERKNHSLHELLIIVPGKRSRTFLKHILSQLIEKPRFAPSIFTINEFVENESKLKLIETIPAIALLYQTYSNIITKEETIDNFWYFGEMLLADFDDIDKYLVDAGHLFKYVHDLKEIEQLFDDLEGDQIELIKQFWQNIYKGTGAKSQEKVRGQFLEFWKHLYKIYEAYKKELSSAGMGYEGMLYRETAIKADKNQINFDKKKPVFIGFNALSGAEKQIFNAAKAAGGLFYWDYDQWYLDKKHHEAGYFMRQNLRQYPSTLGDKHNFDNLRNKQKIECIGFPGELEMAQKTAEIITSKAKSQDDDPLKNGIILGNESLLTPLLQTLPDDTGKINVTMGLPLQNTSLLGLVKILMQVKQQKIKNKGNTLYKSAWVIEVLQQDIINTPNLKETLDTLINEKRLFCEVDLLQADPIGSILFPVKDINLIEYLKSILKAIVEYNDEEKNEKDYFNTGAAIKIYSAINQLTQQIENYKLDLPEKLMVRLIDRILSSINLTLEGEPLKGIQIMGLIEARTLDFENLIINAVNEGFLPSSSVAPSFIPYNLRKAYGLLTFENQDAVFAYYFYRAIQRAQNLTLIYNSNEADNDYGEKSRFLQQIAFEFPNTITENKYQHVVTPINENPIVIEKDQTVQPLLNQYLNGKRKIYPIQLNTYLNCPLKFYLQYIAKIKEPEQLDSGIDQRIFGQIFHDTMELLYKPLSGTKKPISKDMLLPLLNDETILKQINHIMAQQFGNIELQKKSNGMISLIEQVALKYIKRVIENDIKNEGFSLYGLEEEYEIKHQINQDQTITIAGKIDRLQASGNQIFVIDYKTGKVPTQKPRFEDLFAHDLPKRPEAAFQAYLYTTIIENYEFAQNKELTPSLLYIQENRPIHPIIFSGRKQETYADLKNDFKAQLSNILTELFDNTTPFKQTEDSDMCTNCYFKSICHR</sequence>
<dbReference type="InterPro" id="IPR027417">
    <property type="entry name" value="P-loop_NTPase"/>
</dbReference>
<keyword evidence="3" id="KW-1185">Reference proteome</keyword>
<name>A0A0S2I388_9BACT</name>
<accession>A0A0S2I388</accession>
<dbReference type="InterPro" id="IPR011604">
    <property type="entry name" value="PDDEXK-like_dom_sf"/>
</dbReference>
<dbReference type="InterPro" id="IPR011335">
    <property type="entry name" value="Restrct_endonuc-II-like"/>
</dbReference>
<dbReference type="Pfam" id="PF12705">
    <property type="entry name" value="PDDEXK_1"/>
    <property type="match status" value="1"/>
</dbReference>
<dbReference type="SUPFAM" id="SSF52980">
    <property type="entry name" value="Restriction endonuclease-like"/>
    <property type="match status" value="1"/>
</dbReference>
<dbReference type="STRING" id="1307839.L21SP5_03269"/>
<dbReference type="AlphaFoldDB" id="A0A0S2I388"/>
<feature type="domain" description="PD-(D/E)XK endonuclease-like" evidence="1">
    <location>
        <begin position="660"/>
        <end position="939"/>
    </location>
</feature>
<evidence type="ECO:0000313" key="3">
    <source>
        <dbReference type="Proteomes" id="UP000064893"/>
    </source>
</evidence>
<dbReference type="Proteomes" id="UP000064893">
    <property type="component" value="Chromosome"/>
</dbReference>
<evidence type="ECO:0000313" key="2">
    <source>
        <dbReference type="EMBL" id="ALO16883.1"/>
    </source>
</evidence>
<dbReference type="OrthoDB" id="9762792at2"/>
<dbReference type="InterPro" id="IPR038726">
    <property type="entry name" value="PDDEXK_AddAB-type"/>
</dbReference>
<organism evidence="2 3">
    <name type="scientific">Salinivirga cyanobacteriivorans</name>
    <dbReference type="NCBI Taxonomy" id="1307839"/>
    <lineage>
        <taxon>Bacteria</taxon>
        <taxon>Pseudomonadati</taxon>
        <taxon>Bacteroidota</taxon>
        <taxon>Bacteroidia</taxon>
        <taxon>Bacteroidales</taxon>
        <taxon>Salinivirgaceae</taxon>
        <taxon>Salinivirga</taxon>
    </lineage>
</organism>
<proteinExistence type="predicted"/>
<reference evidence="2 3" key="1">
    <citation type="submission" date="2015-11" db="EMBL/GenBank/DDBJ databases">
        <title>Description and complete genome sequence of a novel strain predominating in hypersaline microbial mats and representing a new family of the Bacteriodetes phylum.</title>
        <authorList>
            <person name="Spring S."/>
            <person name="Bunk B."/>
            <person name="Sproer C."/>
            <person name="Klenk H.-P."/>
        </authorList>
    </citation>
    <scope>NUCLEOTIDE SEQUENCE [LARGE SCALE GENOMIC DNA]</scope>
    <source>
        <strain evidence="2 3">L21-Spi-D4</strain>
    </source>
</reference>
<dbReference type="RefSeq" id="WP_057954227.1">
    <property type="nucleotide sequence ID" value="NZ_CP013118.1"/>
</dbReference>
<dbReference type="KEGG" id="blq:L21SP5_03269"/>
<dbReference type="PATRIC" id="fig|1307839.3.peg.3437"/>
<gene>
    <name evidence="2" type="ORF">L21SP5_03269</name>
</gene>
<dbReference type="EMBL" id="CP013118">
    <property type="protein sequence ID" value="ALO16883.1"/>
    <property type="molecule type" value="Genomic_DNA"/>
</dbReference>
<dbReference type="Gene3D" id="3.90.320.10">
    <property type="match status" value="1"/>
</dbReference>
<evidence type="ECO:0000259" key="1">
    <source>
        <dbReference type="Pfam" id="PF12705"/>
    </source>
</evidence>
<protein>
    <submittedName>
        <fullName evidence="2">Putative DNA repair protein</fullName>
    </submittedName>
</protein>